<feature type="domain" description="GGDEF" evidence="2">
    <location>
        <begin position="193"/>
        <end position="323"/>
    </location>
</feature>
<name>A0ABU9K739_9BACI</name>
<keyword evidence="1" id="KW-0472">Membrane</keyword>
<dbReference type="InterPro" id="IPR000160">
    <property type="entry name" value="GGDEF_dom"/>
</dbReference>
<dbReference type="EC" id="2.7.7.65" evidence="3"/>
<dbReference type="Gene3D" id="3.30.70.270">
    <property type="match status" value="1"/>
</dbReference>
<dbReference type="EMBL" id="JBBYAF010000008">
    <property type="protein sequence ID" value="MEL3971848.1"/>
    <property type="molecule type" value="Genomic_DNA"/>
</dbReference>
<dbReference type="InterPro" id="IPR043128">
    <property type="entry name" value="Rev_trsase/Diguanyl_cyclase"/>
</dbReference>
<evidence type="ECO:0000259" key="2">
    <source>
        <dbReference type="PROSITE" id="PS50887"/>
    </source>
</evidence>
<dbReference type="PROSITE" id="PS50887">
    <property type="entry name" value="GGDEF"/>
    <property type="match status" value="1"/>
</dbReference>
<dbReference type="NCBIfam" id="TIGR00229">
    <property type="entry name" value="sensory_box"/>
    <property type="match status" value="1"/>
</dbReference>
<keyword evidence="3" id="KW-0548">Nucleotidyltransferase</keyword>
<keyword evidence="4" id="KW-1185">Reference proteome</keyword>
<dbReference type="InterPro" id="IPR000014">
    <property type="entry name" value="PAS"/>
</dbReference>
<dbReference type="SUPFAM" id="SSF55785">
    <property type="entry name" value="PYP-like sensor domain (PAS domain)"/>
    <property type="match status" value="1"/>
</dbReference>
<sequence>MFSAVSIMLLAAGAVAVLILIVFVWKVVVHYKQKIANMESIYQLVERSQDIIYHFEIKPDFEYKYLSPSIEKVLGDNLIEESKKNPLTAFDRIHPDDYSILLRKISGKLDYTKPVRQRWKNDEGAYICFEEFVTPIYENGELTAIQGIIRNVDDKVALQNELEYKATHDSLTQLFNREYFETQMQKFNHCEDIPAGLVICDLDNLKMINDRWGHKKGDWLLVETAGILQLISTENISVSRIGGDEFAILIEYSTPEFLDELVHRIQSNIYTYNQNNANFNISMSIGYGHEDSSCGMMEELFKKADQQMYRQKHHHNKARSSVH</sequence>
<reference evidence="3 4" key="1">
    <citation type="submission" date="2024-04" db="EMBL/GenBank/DDBJ databases">
        <title>Bacillus oryzaecorticis sp. nov., a moderately halophilic bacterium isolated from rice husks.</title>
        <authorList>
            <person name="Zhu H.-S."/>
        </authorList>
    </citation>
    <scope>NUCLEOTIDE SEQUENCE [LARGE SCALE GENOMIC DNA]</scope>
    <source>
        <strain evidence="3 4">ZC255</strain>
    </source>
</reference>
<keyword evidence="1" id="KW-1133">Transmembrane helix</keyword>
<evidence type="ECO:0000313" key="4">
    <source>
        <dbReference type="Proteomes" id="UP001389717"/>
    </source>
</evidence>
<keyword evidence="1" id="KW-0812">Transmembrane</keyword>
<feature type="transmembrane region" description="Helical" evidence="1">
    <location>
        <begin position="6"/>
        <end position="28"/>
    </location>
</feature>
<dbReference type="InterPro" id="IPR052155">
    <property type="entry name" value="Biofilm_reg_signaling"/>
</dbReference>
<gene>
    <name evidence="3" type="ORF">AAEO50_06080</name>
</gene>
<accession>A0ABU9K739</accession>
<dbReference type="InterPro" id="IPR013655">
    <property type="entry name" value="PAS_fold_3"/>
</dbReference>
<protein>
    <submittedName>
        <fullName evidence="3">Sensor domain-containing diguanylate cyclase</fullName>
        <ecNumber evidence="3">2.7.7.65</ecNumber>
    </submittedName>
</protein>
<evidence type="ECO:0000313" key="3">
    <source>
        <dbReference type="EMBL" id="MEL3971848.1"/>
    </source>
</evidence>
<dbReference type="Proteomes" id="UP001389717">
    <property type="component" value="Unassembled WGS sequence"/>
</dbReference>
<dbReference type="Gene3D" id="3.30.450.20">
    <property type="entry name" value="PAS domain"/>
    <property type="match status" value="1"/>
</dbReference>
<dbReference type="SMART" id="SM00267">
    <property type="entry name" value="GGDEF"/>
    <property type="match status" value="1"/>
</dbReference>
<comment type="caution">
    <text evidence="3">The sequence shown here is derived from an EMBL/GenBank/DDBJ whole genome shotgun (WGS) entry which is preliminary data.</text>
</comment>
<dbReference type="Pfam" id="PF00990">
    <property type="entry name" value="GGDEF"/>
    <property type="match status" value="1"/>
</dbReference>
<dbReference type="GO" id="GO:0052621">
    <property type="term" value="F:diguanylate cyclase activity"/>
    <property type="evidence" value="ECO:0007669"/>
    <property type="project" value="UniProtKB-EC"/>
</dbReference>
<dbReference type="NCBIfam" id="TIGR00254">
    <property type="entry name" value="GGDEF"/>
    <property type="match status" value="1"/>
</dbReference>
<dbReference type="InterPro" id="IPR029787">
    <property type="entry name" value="Nucleotide_cyclase"/>
</dbReference>
<dbReference type="CDD" id="cd01949">
    <property type="entry name" value="GGDEF"/>
    <property type="match status" value="1"/>
</dbReference>
<proteinExistence type="predicted"/>
<dbReference type="SUPFAM" id="SSF55073">
    <property type="entry name" value="Nucleotide cyclase"/>
    <property type="match status" value="1"/>
</dbReference>
<evidence type="ECO:0000256" key="1">
    <source>
        <dbReference type="SAM" id="Phobius"/>
    </source>
</evidence>
<dbReference type="PANTHER" id="PTHR44757">
    <property type="entry name" value="DIGUANYLATE CYCLASE DGCP"/>
    <property type="match status" value="1"/>
</dbReference>
<dbReference type="Pfam" id="PF08447">
    <property type="entry name" value="PAS_3"/>
    <property type="match status" value="1"/>
</dbReference>
<keyword evidence="3" id="KW-0808">Transferase</keyword>
<dbReference type="PANTHER" id="PTHR44757:SF2">
    <property type="entry name" value="BIOFILM ARCHITECTURE MAINTENANCE PROTEIN MBAA"/>
    <property type="match status" value="1"/>
</dbReference>
<dbReference type="InterPro" id="IPR035965">
    <property type="entry name" value="PAS-like_dom_sf"/>
</dbReference>
<organism evidence="3 4">
    <name type="scientific">Rossellomorea oryzaecorticis</name>
    <dbReference type="NCBI Taxonomy" id="1396505"/>
    <lineage>
        <taxon>Bacteria</taxon>
        <taxon>Bacillati</taxon>
        <taxon>Bacillota</taxon>
        <taxon>Bacilli</taxon>
        <taxon>Bacillales</taxon>
        <taxon>Bacillaceae</taxon>
        <taxon>Rossellomorea</taxon>
    </lineage>
</organism>
<dbReference type="RefSeq" id="WP_341981558.1">
    <property type="nucleotide sequence ID" value="NZ_JBBYAF010000008.1"/>
</dbReference>